<keyword evidence="4 6" id="KW-0472">Membrane</keyword>
<evidence type="ECO:0000313" key="8">
    <source>
        <dbReference type="EMBL" id="MEV5505613.1"/>
    </source>
</evidence>
<feature type="region of interest" description="Disordered" evidence="5">
    <location>
        <begin position="258"/>
        <end position="280"/>
    </location>
</feature>
<comment type="caution">
    <text evidence="8">The sequence shown here is derived from an EMBL/GenBank/DDBJ whole genome shotgun (WGS) entry which is preliminary data.</text>
</comment>
<dbReference type="EMBL" id="JBFAUK010000002">
    <property type="protein sequence ID" value="MEV5505613.1"/>
    <property type="molecule type" value="Genomic_DNA"/>
</dbReference>
<proteinExistence type="predicted"/>
<protein>
    <submittedName>
        <fullName evidence="8">FUSC family protein</fullName>
    </submittedName>
</protein>
<keyword evidence="3 6" id="KW-1133">Transmembrane helix</keyword>
<dbReference type="InterPro" id="IPR049453">
    <property type="entry name" value="Memb_transporter_dom"/>
</dbReference>
<dbReference type="RefSeq" id="WP_109279403.1">
    <property type="nucleotide sequence ID" value="NZ_JBFAUK010000002.1"/>
</dbReference>
<evidence type="ECO:0000256" key="6">
    <source>
        <dbReference type="SAM" id="Phobius"/>
    </source>
</evidence>
<sequence>MAKPLPLRGLLRLNPPADIWHKPAFSAALAMAVPELTLLLLGRLDLALYTAAGALCALYGHDRPYRARARLVGGVVLAAVAGVGLALTCAALVPSPALRVALAALVAAAHKTGCDAAGVGPPGNIVLTFVTSTAFFVPQRPGEVPAHLALVVLSGLLAWLVCMAPGLVRPYGPERIATARALEAAARLRGAGTDGQARARHAVITAVGAARRTIAGSALREALRPLVAEAERALADGAADPAAAESLRTRARVLRRGGPVPPSRVTVPAEPEMPRPSAPLSPSAGVRVALGGCAAGWTALALGFGHPYWAVVTAASVCQAHTALSWQRGVQRVLGNLLGLAVFTALLPLARTGAVALVLITLALQVAAEATIACNYWLGTVWVTPMALFLGEFAAAHPARHLAADRWLDTVVGAVLGLAACVLVTNRRAARRAERAVTRLRTVADEPGSRHQLAGALVELREAVEVATGEWWVTAPAEAAAVEREAHARLTRLLGSPS</sequence>
<evidence type="ECO:0000256" key="5">
    <source>
        <dbReference type="SAM" id="MobiDB-lite"/>
    </source>
</evidence>
<gene>
    <name evidence="8" type="ORF">AB0L16_03925</name>
</gene>
<feature type="transmembrane region" description="Helical" evidence="6">
    <location>
        <begin position="71"/>
        <end position="93"/>
    </location>
</feature>
<evidence type="ECO:0000256" key="3">
    <source>
        <dbReference type="ARBA" id="ARBA00022989"/>
    </source>
</evidence>
<feature type="transmembrane region" description="Helical" evidence="6">
    <location>
        <begin position="146"/>
        <end position="168"/>
    </location>
</feature>
<evidence type="ECO:0000256" key="2">
    <source>
        <dbReference type="ARBA" id="ARBA00022692"/>
    </source>
</evidence>
<keyword evidence="9" id="KW-1185">Reference proteome</keyword>
<feature type="domain" description="Integral membrane bound transporter" evidence="7">
    <location>
        <begin position="295"/>
        <end position="419"/>
    </location>
</feature>
<reference evidence="8 9" key="1">
    <citation type="submission" date="2024-06" db="EMBL/GenBank/DDBJ databases">
        <title>The Natural Products Discovery Center: Release of the First 8490 Sequenced Strains for Exploring Actinobacteria Biosynthetic Diversity.</title>
        <authorList>
            <person name="Kalkreuter E."/>
            <person name="Kautsar S.A."/>
            <person name="Yang D."/>
            <person name="Bader C.D."/>
            <person name="Teijaro C.N."/>
            <person name="Fluegel L."/>
            <person name="Davis C.M."/>
            <person name="Simpson J.R."/>
            <person name="Lauterbach L."/>
            <person name="Steele A.D."/>
            <person name="Gui C."/>
            <person name="Meng S."/>
            <person name="Li G."/>
            <person name="Viehrig K."/>
            <person name="Ye F."/>
            <person name="Su P."/>
            <person name="Kiefer A.F."/>
            <person name="Nichols A."/>
            <person name="Cepeda A.J."/>
            <person name="Yan W."/>
            <person name="Fan B."/>
            <person name="Jiang Y."/>
            <person name="Adhikari A."/>
            <person name="Zheng C.-J."/>
            <person name="Schuster L."/>
            <person name="Cowan T.M."/>
            <person name="Smanski M.J."/>
            <person name="Chevrette M.G."/>
            <person name="De Carvalho L.P.S."/>
            <person name="Shen B."/>
        </authorList>
    </citation>
    <scope>NUCLEOTIDE SEQUENCE [LARGE SCALE GENOMIC DNA]</scope>
    <source>
        <strain evidence="8 9">NPDC052347</strain>
    </source>
</reference>
<evidence type="ECO:0000313" key="9">
    <source>
        <dbReference type="Proteomes" id="UP001552594"/>
    </source>
</evidence>
<evidence type="ECO:0000256" key="4">
    <source>
        <dbReference type="ARBA" id="ARBA00023136"/>
    </source>
</evidence>
<feature type="transmembrane region" description="Helical" evidence="6">
    <location>
        <begin position="36"/>
        <end position="59"/>
    </location>
</feature>
<accession>A0ABV3JRU5</accession>
<evidence type="ECO:0000259" key="7">
    <source>
        <dbReference type="Pfam" id="PF13515"/>
    </source>
</evidence>
<evidence type="ECO:0000256" key="1">
    <source>
        <dbReference type="ARBA" id="ARBA00004141"/>
    </source>
</evidence>
<dbReference type="Proteomes" id="UP001552594">
    <property type="component" value="Unassembled WGS sequence"/>
</dbReference>
<feature type="transmembrane region" description="Helical" evidence="6">
    <location>
        <begin position="284"/>
        <end position="302"/>
    </location>
</feature>
<dbReference type="Pfam" id="PF13515">
    <property type="entry name" value="FUSC_2"/>
    <property type="match status" value="1"/>
</dbReference>
<feature type="transmembrane region" description="Helical" evidence="6">
    <location>
        <begin position="376"/>
        <end position="395"/>
    </location>
</feature>
<name>A0ABV3JRU5_STRON</name>
<feature type="transmembrane region" description="Helical" evidence="6">
    <location>
        <begin position="407"/>
        <end position="425"/>
    </location>
</feature>
<keyword evidence="2 6" id="KW-0812">Transmembrane</keyword>
<organism evidence="8 9">
    <name type="scientific">Streptomyces orinoci</name>
    <name type="common">Streptoverticillium orinoci</name>
    <dbReference type="NCBI Taxonomy" id="67339"/>
    <lineage>
        <taxon>Bacteria</taxon>
        <taxon>Bacillati</taxon>
        <taxon>Actinomycetota</taxon>
        <taxon>Actinomycetes</taxon>
        <taxon>Kitasatosporales</taxon>
        <taxon>Streptomycetaceae</taxon>
        <taxon>Streptomyces</taxon>
    </lineage>
</organism>
<comment type="subcellular location">
    <subcellularLocation>
        <location evidence="1">Membrane</location>
        <topology evidence="1">Multi-pass membrane protein</topology>
    </subcellularLocation>
</comment>
<feature type="transmembrane region" description="Helical" evidence="6">
    <location>
        <begin position="338"/>
        <end position="364"/>
    </location>
</feature>